<proteinExistence type="predicted"/>
<name>A0A6N8F8H5_9GAMM</name>
<dbReference type="AlphaFoldDB" id="A0A6N8F8H5"/>
<protein>
    <submittedName>
        <fullName evidence="1">DUF3545 family protein</fullName>
    </submittedName>
</protein>
<dbReference type="Pfam" id="PF12065">
    <property type="entry name" value="DUF3545"/>
    <property type="match status" value="1"/>
</dbReference>
<reference evidence="1 2" key="1">
    <citation type="submission" date="2019-11" db="EMBL/GenBank/DDBJ databases">
        <title>P. haliotis isolates from Z. marina roots.</title>
        <authorList>
            <person name="Cohen M."/>
            <person name="Jospin G."/>
            <person name="Eisen J.A."/>
            <person name="Coil D.A."/>
        </authorList>
    </citation>
    <scope>NUCLEOTIDE SEQUENCE [LARGE SCALE GENOMIC DNA]</scope>
    <source>
        <strain evidence="1 2">UCD-MCMsp1aY</strain>
    </source>
</reference>
<dbReference type="OrthoDB" id="5918741at2"/>
<dbReference type="InterPro" id="IPR021932">
    <property type="entry name" value="DUF3545"/>
</dbReference>
<evidence type="ECO:0000313" key="1">
    <source>
        <dbReference type="EMBL" id="MUH72484.1"/>
    </source>
</evidence>
<sequence length="60" mass="7006">MEGLAELFESALNDTGKKTSKRAAKRKWREIESIKDKYRLRNELKDIDPSADYDVADLEF</sequence>
<dbReference type="Proteomes" id="UP000439994">
    <property type="component" value="Unassembled WGS sequence"/>
</dbReference>
<comment type="caution">
    <text evidence="1">The sequence shown here is derived from an EMBL/GenBank/DDBJ whole genome shotgun (WGS) entry which is preliminary data.</text>
</comment>
<dbReference type="EMBL" id="WOCD01000003">
    <property type="protein sequence ID" value="MUH72484.1"/>
    <property type="molecule type" value="Genomic_DNA"/>
</dbReference>
<organism evidence="1 2">
    <name type="scientific">Psychrosphaera haliotis</name>
    <dbReference type="NCBI Taxonomy" id="555083"/>
    <lineage>
        <taxon>Bacteria</taxon>
        <taxon>Pseudomonadati</taxon>
        <taxon>Pseudomonadota</taxon>
        <taxon>Gammaproteobacteria</taxon>
        <taxon>Alteromonadales</taxon>
        <taxon>Pseudoalteromonadaceae</taxon>
        <taxon>Psychrosphaera</taxon>
    </lineage>
</organism>
<evidence type="ECO:0000313" key="2">
    <source>
        <dbReference type="Proteomes" id="UP000439994"/>
    </source>
</evidence>
<accession>A0A6N8F8H5</accession>
<dbReference type="RefSeq" id="WP_155695657.1">
    <property type="nucleotide sequence ID" value="NZ_BAAAFQ010000004.1"/>
</dbReference>
<gene>
    <name evidence="1" type="ORF">GNP35_08295</name>
</gene>
<keyword evidence="2" id="KW-1185">Reference proteome</keyword>